<dbReference type="Proteomes" id="UP000177507">
    <property type="component" value="Unassembled WGS sequence"/>
</dbReference>
<evidence type="ECO:0000313" key="1">
    <source>
        <dbReference type="EMBL" id="OGN04918.1"/>
    </source>
</evidence>
<dbReference type="STRING" id="1802668.A2831_02590"/>
<dbReference type="EMBL" id="MGJI01000016">
    <property type="protein sequence ID" value="OGN04918.1"/>
    <property type="molecule type" value="Genomic_DNA"/>
</dbReference>
<accession>A0A1F8EWQ4</accession>
<dbReference type="AlphaFoldDB" id="A0A1F8EWQ4"/>
<gene>
    <name evidence="1" type="ORF">A2831_02590</name>
</gene>
<evidence type="ECO:0000313" key="2">
    <source>
        <dbReference type="Proteomes" id="UP000177507"/>
    </source>
</evidence>
<name>A0A1F8EWQ4_9BACT</name>
<sequence length="179" mass="20201">MTLGKQKLLKLQEGQQILGGPIFDFGPGWGTKTTKWFKKYIFGPKCTLCRATRYILLFGAMLLVFGGPQLRQFINDKKPDTLTGQIKITEVVRPGDSKIKLARRALADYLYQHPDATLTNGQKVNVETVLGQKIISKDFRTGNDIEFSADDIKSAIEKSKTLTPYQLQRWEDAAKSVKF</sequence>
<protein>
    <submittedName>
        <fullName evidence="1">Uncharacterized protein</fullName>
    </submittedName>
</protein>
<reference evidence="1 2" key="1">
    <citation type="journal article" date="2016" name="Nat. Commun.">
        <title>Thousands of microbial genomes shed light on interconnected biogeochemical processes in an aquifer system.</title>
        <authorList>
            <person name="Anantharaman K."/>
            <person name="Brown C.T."/>
            <person name="Hug L.A."/>
            <person name="Sharon I."/>
            <person name="Castelle C.J."/>
            <person name="Probst A.J."/>
            <person name="Thomas B.C."/>
            <person name="Singh A."/>
            <person name="Wilkins M.J."/>
            <person name="Karaoz U."/>
            <person name="Brodie E.L."/>
            <person name="Williams K.H."/>
            <person name="Hubbard S.S."/>
            <person name="Banfield J.F."/>
        </authorList>
    </citation>
    <scope>NUCLEOTIDE SEQUENCE [LARGE SCALE GENOMIC DNA]</scope>
</reference>
<organism evidence="1 2">
    <name type="scientific">Candidatus Yanofskybacteria bacterium RIFCSPHIGHO2_01_FULL_44_17</name>
    <dbReference type="NCBI Taxonomy" id="1802668"/>
    <lineage>
        <taxon>Bacteria</taxon>
        <taxon>Candidatus Yanofskyibacteriota</taxon>
    </lineage>
</organism>
<proteinExistence type="predicted"/>
<comment type="caution">
    <text evidence="1">The sequence shown here is derived from an EMBL/GenBank/DDBJ whole genome shotgun (WGS) entry which is preliminary data.</text>
</comment>